<evidence type="ECO:0000256" key="1">
    <source>
        <dbReference type="ARBA" id="ARBA00010105"/>
    </source>
</evidence>
<dbReference type="AlphaFoldDB" id="A0A896WCR7"/>
<dbReference type="GO" id="GO:0005737">
    <property type="term" value="C:cytoplasm"/>
    <property type="evidence" value="ECO:0007669"/>
    <property type="project" value="TreeGrafter"/>
</dbReference>
<evidence type="ECO:0000313" key="2">
    <source>
        <dbReference type="EMBL" id="QSE03638.1"/>
    </source>
</evidence>
<sequence>MARIGTHNGIFHADDAFACYMLRTVLKGVATIVRTRDNAVLETCDYVVDVGGVYDHAMRRYDHHQKGFAEKFKKDGGALLSAAGLVYRHHGRDVLIHVLGETPAASELDELYNFVYEKYVYVFDCIDTGVEQYPEKTETAYNLMNTSIFGMIARMNPTWREEDADTDKRFEAAIDLCRISFESFVRRQIDVIKAREYVKKALGEVGKAARKEIFVLDKNMFYYQAMHPRSTDMLQAAPHRQPALPSS</sequence>
<dbReference type="PANTHER" id="PTHR11215:SF1">
    <property type="entry name" value="MYG1 EXONUCLEASE"/>
    <property type="match status" value="1"/>
</dbReference>
<name>A0A896WCR7_9MICR</name>
<protein>
    <submittedName>
        <fullName evidence="2">GAMM1 protein</fullName>
    </submittedName>
</protein>
<accession>A0A896WCR7</accession>
<dbReference type="GO" id="GO:0005634">
    <property type="term" value="C:nucleus"/>
    <property type="evidence" value="ECO:0007669"/>
    <property type="project" value="TreeGrafter"/>
</dbReference>
<dbReference type="Pfam" id="PF03690">
    <property type="entry name" value="MYG1_exonuc"/>
    <property type="match status" value="1"/>
</dbReference>
<reference evidence="2" key="1">
    <citation type="journal article" date="2021" name="Parasitol. Res.">
        <title>Evolutionary relationships of Metchnikovella dogieli Paskerova et al., 2016 (Microsporidia: Metchnikovellidae) revealed by multigene phylogenetic analysis.</title>
        <authorList>
            <person name="Nassonova E.S."/>
            <person name="Bondarenko N.I."/>
            <person name="Paskerova G.G."/>
            <person name="Kovacikova M."/>
            <person name="Frolova E.V."/>
            <person name="Smirnov A.V."/>
        </authorList>
    </citation>
    <scope>NUCLEOTIDE SEQUENCE</scope>
    <source>
        <strain evidence="2">WSBS2016</strain>
    </source>
</reference>
<dbReference type="InterPro" id="IPR003226">
    <property type="entry name" value="MYG1_exonuclease"/>
</dbReference>
<organism evidence="2">
    <name type="scientific">Metchnikovella dogieli</name>
    <dbReference type="NCBI Taxonomy" id="2804710"/>
    <lineage>
        <taxon>Eukaryota</taxon>
        <taxon>Fungi</taxon>
        <taxon>Fungi incertae sedis</taxon>
        <taxon>Microsporidia</taxon>
        <taxon>Metchnikovellidae</taxon>
        <taxon>Metchnikovella</taxon>
    </lineage>
</organism>
<comment type="similarity">
    <text evidence="1">Belongs to the MYG1 family.</text>
</comment>
<dbReference type="PANTHER" id="PTHR11215">
    <property type="entry name" value="METAL DEPENDENT HYDROLASE - RELATED"/>
    <property type="match status" value="1"/>
</dbReference>
<dbReference type="EMBL" id="MW052369">
    <property type="protein sequence ID" value="QSE03638.1"/>
    <property type="molecule type" value="Genomic_DNA"/>
</dbReference>
<proteinExistence type="inferred from homology"/>